<dbReference type="STRING" id="857265.WG78_04120"/>
<sequence length="419" mass="46880">MKQPKERTRYEVYLDAPELGDLQSVGLLHPNDKQAALASFEYDQAWIRSGRAFMLDPHLDLYPGEQYPRADHPAFGVFMDSAPDRWGRVLMERREAALAKAEGRPIRVLRDIDFLLGVYDHTRMGALRFKTPGAEAPFIDDSKNAAPPASSLAELAQISAKVEDDGVEQLPEYERWLAMLIAPGSSLGGARPKANFTDEAGRLWIAKFPAKEDRYDVGGWEFITHLLARKAGIDMADAKALKLTERYTTFCAARFDRTGTGRRMYASAMTLLQWQDGRPGASYLDIAEFIADSGAAGHIDKDLEQLFRRVVFNVLVGNRDDHLRNHGFIRVESGWRLSPAFDINPNRSKAEHALALDDHDASPDMQTVLNTAQYYRLDNPAAQKICDEVGTVIADWRNQARGLGLPSFEIEQMASVIKA</sequence>
<dbReference type="Proteomes" id="UP000037939">
    <property type="component" value="Unassembled WGS sequence"/>
</dbReference>
<feature type="domain" description="HipA-like C-terminal" evidence="4">
    <location>
        <begin position="185"/>
        <end position="396"/>
    </location>
</feature>
<dbReference type="OrthoDB" id="9805913at2"/>
<keyword evidence="3" id="KW-0418">Kinase</keyword>
<keyword evidence="5" id="KW-0238">DNA-binding</keyword>
<evidence type="ECO:0000259" key="4">
    <source>
        <dbReference type="Pfam" id="PF07804"/>
    </source>
</evidence>
<protein>
    <submittedName>
        <fullName evidence="5">Putative DNA-binding transcriptional regulator</fullName>
    </submittedName>
</protein>
<dbReference type="Gene3D" id="1.10.1070.20">
    <property type="match status" value="1"/>
</dbReference>
<dbReference type="Pfam" id="PF07804">
    <property type="entry name" value="HipA_C"/>
    <property type="match status" value="1"/>
</dbReference>
<evidence type="ECO:0000256" key="2">
    <source>
        <dbReference type="ARBA" id="ARBA00022679"/>
    </source>
</evidence>
<keyword evidence="2" id="KW-0808">Transferase</keyword>
<dbReference type="GO" id="GO:0004674">
    <property type="term" value="F:protein serine/threonine kinase activity"/>
    <property type="evidence" value="ECO:0007669"/>
    <property type="project" value="TreeGrafter"/>
</dbReference>
<organism evidence="5 6">
    <name type="scientific">Amantichitinum ursilacus</name>
    <dbReference type="NCBI Taxonomy" id="857265"/>
    <lineage>
        <taxon>Bacteria</taxon>
        <taxon>Pseudomonadati</taxon>
        <taxon>Pseudomonadota</taxon>
        <taxon>Betaproteobacteria</taxon>
        <taxon>Neisseriales</taxon>
        <taxon>Chitinibacteraceae</taxon>
        <taxon>Amantichitinum</taxon>
    </lineage>
</organism>
<evidence type="ECO:0000313" key="6">
    <source>
        <dbReference type="Proteomes" id="UP000037939"/>
    </source>
</evidence>
<dbReference type="InterPro" id="IPR052028">
    <property type="entry name" value="HipA_Ser/Thr_kinase"/>
</dbReference>
<evidence type="ECO:0000256" key="1">
    <source>
        <dbReference type="ARBA" id="ARBA00010164"/>
    </source>
</evidence>
<dbReference type="PANTHER" id="PTHR37419">
    <property type="entry name" value="SERINE/THREONINE-PROTEIN KINASE TOXIN HIPA"/>
    <property type="match status" value="1"/>
</dbReference>
<dbReference type="RefSeq" id="WP_053936505.1">
    <property type="nucleotide sequence ID" value="NZ_LAQT01000002.1"/>
</dbReference>
<dbReference type="PANTHER" id="PTHR37419:SF8">
    <property type="entry name" value="TOXIN YJJJ"/>
    <property type="match status" value="1"/>
</dbReference>
<dbReference type="EMBL" id="LAQT01000002">
    <property type="protein sequence ID" value="KPC54728.1"/>
    <property type="molecule type" value="Genomic_DNA"/>
</dbReference>
<dbReference type="AlphaFoldDB" id="A0A0N0XM54"/>
<dbReference type="GO" id="GO:0005829">
    <property type="term" value="C:cytosol"/>
    <property type="evidence" value="ECO:0007669"/>
    <property type="project" value="TreeGrafter"/>
</dbReference>
<reference evidence="5 6" key="1">
    <citation type="submission" date="2015-07" db="EMBL/GenBank/DDBJ databases">
        <title>Draft genome sequence of the Amantichitinum ursilacus IGB-41, a new chitin-degrading bacterium.</title>
        <authorList>
            <person name="Kirstahler P."/>
            <person name="Guenther M."/>
            <person name="Grumaz C."/>
            <person name="Rupp S."/>
            <person name="Zibek S."/>
            <person name="Sohn K."/>
        </authorList>
    </citation>
    <scope>NUCLEOTIDE SEQUENCE [LARGE SCALE GENOMIC DNA]</scope>
    <source>
        <strain evidence="5 6">IGB-41</strain>
    </source>
</reference>
<proteinExistence type="inferred from homology"/>
<accession>A0A0N0XM54</accession>
<name>A0A0N0XM54_9NEIS</name>
<comment type="similarity">
    <text evidence="1">Belongs to the HipA Ser/Thr kinase family.</text>
</comment>
<comment type="caution">
    <text evidence="5">The sequence shown here is derived from an EMBL/GenBank/DDBJ whole genome shotgun (WGS) entry which is preliminary data.</text>
</comment>
<gene>
    <name evidence="5" type="ORF">WG78_04120</name>
</gene>
<keyword evidence="6" id="KW-1185">Reference proteome</keyword>
<dbReference type="GO" id="GO:0003677">
    <property type="term" value="F:DNA binding"/>
    <property type="evidence" value="ECO:0007669"/>
    <property type="project" value="UniProtKB-KW"/>
</dbReference>
<dbReference type="InterPro" id="IPR012893">
    <property type="entry name" value="HipA-like_C"/>
</dbReference>
<evidence type="ECO:0000313" key="5">
    <source>
        <dbReference type="EMBL" id="KPC54728.1"/>
    </source>
</evidence>
<evidence type="ECO:0000256" key="3">
    <source>
        <dbReference type="ARBA" id="ARBA00022777"/>
    </source>
</evidence>